<dbReference type="GO" id="GO:0106300">
    <property type="term" value="P:protein-DNA covalent cross-linking repair"/>
    <property type="evidence" value="ECO:0007669"/>
    <property type="project" value="InterPro"/>
</dbReference>
<dbReference type="SUPFAM" id="SSF143081">
    <property type="entry name" value="BB1717-like"/>
    <property type="match status" value="1"/>
</dbReference>
<dbReference type="Pfam" id="PF02586">
    <property type="entry name" value="SRAP"/>
    <property type="match status" value="1"/>
</dbReference>
<dbReference type="GO" id="GO:0006508">
    <property type="term" value="P:proteolysis"/>
    <property type="evidence" value="ECO:0007669"/>
    <property type="project" value="UniProtKB-KW"/>
</dbReference>
<evidence type="ECO:0000256" key="5">
    <source>
        <dbReference type="ARBA" id="ARBA00023124"/>
    </source>
</evidence>
<evidence type="ECO:0000256" key="4">
    <source>
        <dbReference type="ARBA" id="ARBA00022801"/>
    </source>
</evidence>
<dbReference type="GO" id="GO:0016829">
    <property type="term" value="F:lyase activity"/>
    <property type="evidence" value="ECO:0007669"/>
    <property type="project" value="UniProtKB-KW"/>
</dbReference>
<dbReference type="PANTHER" id="PTHR13604:SF0">
    <property type="entry name" value="ABASIC SITE PROCESSING PROTEIN HMCES"/>
    <property type="match status" value="1"/>
</dbReference>
<sequence>MCVNYKAPTPTEMIETFSAPVFEQTEWKEEVWQDYLAPIITGNGDSRTGMLASYGMVPQKRIPEGVRKFSTMNARAETVGQKRSFSRAWKDGQRCLVPLRHFYEPNWETGKAVRWKIGMADGSLFAVAGIWKNWMDGDEIAARSFTQLTVNSDDHPLMRRFHRPGDEKRSLIIVPRDHWDDWLGCRDTEEARTFFRTYPAELMAAEPAPQAPRKKQATSDSLF</sequence>
<comment type="similarity">
    <text evidence="1 8">Belongs to the SOS response-associated peptidase family.</text>
</comment>
<evidence type="ECO:0000256" key="8">
    <source>
        <dbReference type="RuleBase" id="RU364100"/>
    </source>
</evidence>
<gene>
    <name evidence="9" type="ORF">GCM10008066_04160</name>
</gene>
<evidence type="ECO:0000256" key="7">
    <source>
        <dbReference type="ARBA" id="ARBA00023239"/>
    </source>
</evidence>
<dbReference type="GO" id="GO:0003697">
    <property type="term" value="F:single-stranded DNA binding"/>
    <property type="evidence" value="ECO:0007669"/>
    <property type="project" value="InterPro"/>
</dbReference>
<evidence type="ECO:0000256" key="1">
    <source>
        <dbReference type="ARBA" id="ARBA00008136"/>
    </source>
</evidence>
<keyword evidence="7" id="KW-0456">Lyase</keyword>
<organism evidence="9 10">
    <name type="scientific">Oxalicibacterium faecigallinarum</name>
    <dbReference type="NCBI Taxonomy" id="573741"/>
    <lineage>
        <taxon>Bacteria</taxon>
        <taxon>Pseudomonadati</taxon>
        <taxon>Pseudomonadota</taxon>
        <taxon>Betaproteobacteria</taxon>
        <taxon>Burkholderiales</taxon>
        <taxon>Oxalobacteraceae</taxon>
        <taxon>Oxalicibacterium</taxon>
    </lineage>
</organism>
<dbReference type="PANTHER" id="PTHR13604">
    <property type="entry name" value="DC12-RELATED"/>
    <property type="match status" value="1"/>
</dbReference>
<dbReference type="AlphaFoldDB" id="A0A8J3AMI5"/>
<evidence type="ECO:0000256" key="2">
    <source>
        <dbReference type="ARBA" id="ARBA00022670"/>
    </source>
</evidence>
<name>A0A8J3AMI5_9BURK</name>
<comment type="caution">
    <text evidence="9">The sequence shown here is derived from an EMBL/GenBank/DDBJ whole genome shotgun (WGS) entry which is preliminary data.</text>
</comment>
<evidence type="ECO:0000313" key="9">
    <source>
        <dbReference type="EMBL" id="GGI16478.1"/>
    </source>
</evidence>
<dbReference type="InterPro" id="IPR003738">
    <property type="entry name" value="SRAP"/>
</dbReference>
<reference evidence="10" key="1">
    <citation type="journal article" date="2019" name="Int. J. Syst. Evol. Microbiol.">
        <title>The Global Catalogue of Microorganisms (GCM) 10K type strain sequencing project: providing services to taxonomists for standard genome sequencing and annotation.</title>
        <authorList>
            <consortium name="The Broad Institute Genomics Platform"/>
            <consortium name="The Broad Institute Genome Sequencing Center for Infectious Disease"/>
            <person name="Wu L."/>
            <person name="Ma J."/>
        </authorList>
    </citation>
    <scope>NUCLEOTIDE SEQUENCE [LARGE SCALE GENOMIC DNA]</scope>
    <source>
        <strain evidence="10">CCM 2767</strain>
    </source>
</reference>
<dbReference type="EC" id="3.4.-.-" evidence="8"/>
<keyword evidence="5" id="KW-0190">Covalent protein-DNA linkage</keyword>
<evidence type="ECO:0000256" key="6">
    <source>
        <dbReference type="ARBA" id="ARBA00023125"/>
    </source>
</evidence>
<keyword evidence="3" id="KW-0227">DNA damage</keyword>
<dbReference type="Gene3D" id="3.90.1680.10">
    <property type="entry name" value="SOS response associated peptidase-like"/>
    <property type="match status" value="1"/>
</dbReference>
<dbReference type="Proteomes" id="UP000642180">
    <property type="component" value="Unassembled WGS sequence"/>
</dbReference>
<keyword evidence="2 8" id="KW-0645">Protease</keyword>
<evidence type="ECO:0000313" key="10">
    <source>
        <dbReference type="Proteomes" id="UP000642180"/>
    </source>
</evidence>
<protein>
    <recommendedName>
        <fullName evidence="8">Abasic site processing protein</fullName>
        <ecNumber evidence="8">3.4.-.-</ecNumber>
    </recommendedName>
</protein>
<keyword evidence="4 8" id="KW-0378">Hydrolase</keyword>
<accession>A0A8J3AMI5</accession>
<dbReference type="RefSeq" id="WP_229726170.1">
    <property type="nucleotide sequence ID" value="NZ_BMDI01000001.1"/>
</dbReference>
<dbReference type="InterPro" id="IPR036590">
    <property type="entry name" value="SRAP-like"/>
</dbReference>
<proteinExistence type="inferred from homology"/>
<dbReference type="EMBL" id="BMDI01000001">
    <property type="protein sequence ID" value="GGI16478.1"/>
    <property type="molecule type" value="Genomic_DNA"/>
</dbReference>
<dbReference type="GO" id="GO:0008233">
    <property type="term" value="F:peptidase activity"/>
    <property type="evidence" value="ECO:0007669"/>
    <property type="project" value="UniProtKB-KW"/>
</dbReference>
<keyword evidence="6" id="KW-0238">DNA-binding</keyword>
<evidence type="ECO:0000256" key="3">
    <source>
        <dbReference type="ARBA" id="ARBA00022763"/>
    </source>
</evidence>
<keyword evidence="10" id="KW-1185">Reference proteome</keyword>